<dbReference type="InterPro" id="IPR026569">
    <property type="entry name" value="Ribosomal_bL28"/>
</dbReference>
<name>A0A645BYE3_9ZZZZ</name>
<dbReference type="InterPro" id="IPR001383">
    <property type="entry name" value="Ribosomal_bL28_bact-type"/>
</dbReference>
<dbReference type="NCBIfam" id="TIGR00009">
    <property type="entry name" value="L28"/>
    <property type="match status" value="1"/>
</dbReference>
<proteinExistence type="inferred from homology"/>
<comment type="caution">
    <text evidence="4">The sequence shown here is derived from an EMBL/GenBank/DDBJ whole genome shotgun (WGS) entry which is preliminary data.</text>
</comment>
<dbReference type="GO" id="GO:0005840">
    <property type="term" value="C:ribosome"/>
    <property type="evidence" value="ECO:0007669"/>
    <property type="project" value="UniProtKB-KW"/>
</dbReference>
<reference evidence="4" key="1">
    <citation type="submission" date="2019-08" db="EMBL/GenBank/DDBJ databases">
        <authorList>
            <person name="Kucharzyk K."/>
            <person name="Murdoch R.W."/>
            <person name="Higgins S."/>
            <person name="Loffler F."/>
        </authorList>
    </citation>
    <scope>NUCLEOTIDE SEQUENCE</scope>
</reference>
<dbReference type="InterPro" id="IPR037147">
    <property type="entry name" value="Ribosomal_bL28_sf"/>
</dbReference>
<dbReference type="InterPro" id="IPR050096">
    <property type="entry name" value="Bacterial_rp_bL28"/>
</dbReference>
<dbReference type="GO" id="GO:1990904">
    <property type="term" value="C:ribonucleoprotein complex"/>
    <property type="evidence" value="ECO:0007669"/>
    <property type="project" value="UniProtKB-KW"/>
</dbReference>
<dbReference type="InterPro" id="IPR034704">
    <property type="entry name" value="Ribosomal_bL28/bL31-like_sf"/>
</dbReference>
<dbReference type="PANTHER" id="PTHR39080">
    <property type="entry name" value="50S RIBOSOMAL PROTEIN L28"/>
    <property type="match status" value="1"/>
</dbReference>
<comment type="similarity">
    <text evidence="1">Belongs to the bacterial ribosomal protein bL28 family.</text>
</comment>
<evidence type="ECO:0000313" key="4">
    <source>
        <dbReference type="EMBL" id="MPM70197.1"/>
    </source>
</evidence>
<keyword evidence="3" id="KW-0687">Ribonucleoprotein</keyword>
<dbReference type="Gene3D" id="2.30.170.40">
    <property type="entry name" value="Ribosomal protein L28/L24"/>
    <property type="match status" value="1"/>
</dbReference>
<gene>
    <name evidence="4" type="primary">rpmB_19</name>
    <name evidence="4" type="ORF">SDC9_117150</name>
</gene>
<evidence type="ECO:0000256" key="3">
    <source>
        <dbReference type="ARBA" id="ARBA00023274"/>
    </source>
</evidence>
<sequence>MSNVCSVCGKRKFEGGHIIRRGLAKKAGGIGLHVVKNNKRTFEPNLQTVRIKVDGQTKTVKMCTACIRTGNYVKA</sequence>
<dbReference type="AlphaFoldDB" id="A0A645BYE3"/>
<evidence type="ECO:0000256" key="1">
    <source>
        <dbReference type="ARBA" id="ARBA00008760"/>
    </source>
</evidence>
<protein>
    <submittedName>
        <fullName evidence="4">50S ribosomal protein L28</fullName>
    </submittedName>
</protein>
<dbReference type="HAMAP" id="MF_00373">
    <property type="entry name" value="Ribosomal_bL28"/>
    <property type="match status" value="1"/>
</dbReference>
<dbReference type="EMBL" id="VSSQ01023337">
    <property type="protein sequence ID" value="MPM70197.1"/>
    <property type="molecule type" value="Genomic_DNA"/>
</dbReference>
<keyword evidence="2 4" id="KW-0689">Ribosomal protein</keyword>
<organism evidence="4">
    <name type="scientific">bioreactor metagenome</name>
    <dbReference type="NCBI Taxonomy" id="1076179"/>
    <lineage>
        <taxon>unclassified sequences</taxon>
        <taxon>metagenomes</taxon>
        <taxon>ecological metagenomes</taxon>
    </lineage>
</organism>
<dbReference type="GO" id="GO:0003735">
    <property type="term" value="F:structural constituent of ribosome"/>
    <property type="evidence" value="ECO:0007669"/>
    <property type="project" value="InterPro"/>
</dbReference>
<accession>A0A645BYE3</accession>
<dbReference type="PANTHER" id="PTHR39080:SF1">
    <property type="entry name" value="LARGE RIBOSOMAL SUBUNIT PROTEIN BL28A"/>
    <property type="match status" value="1"/>
</dbReference>
<dbReference type="GO" id="GO:0006412">
    <property type="term" value="P:translation"/>
    <property type="evidence" value="ECO:0007669"/>
    <property type="project" value="InterPro"/>
</dbReference>
<dbReference type="Pfam" id="PF00830">
    <property type="entry name" value="Ribosomal_L28"/>
    <property type="match status" value="1"/>
</dbReference>
<dbReference type="SUPFAM" id="SSF143800">
    <property type="entry name" value="L28p-like"/>
    <property type="match status" value="1"/>
</dbReference>
<evidence type="ECO:0000256" key="2">
    <source>
        <dbReference type="ARBA" id="ARBA00022980"/>
    </source>
</evidence>